<dbReference type="EMBL" id="KV417730">
    <property type="protein sequence ID" value="KZP08134.1"/>
    <property type="molecule type" value="Genomic_DNA"/>
</dbReference>
<proteinExistence type="predicted"/>
<evidence type="ECO:0008006" key="3">
    <source>
        <dbReference type="Google" id="ProtNLM"/>
    </source>
</evidence>
<reference evidence="1 2" key="1">
    <citation type="journal article" date="2016" name="Mol. Biol. Evol.">
        <title>Comparative Genomics of Early-Diverging Mushroom-Forming Fungi Provides Insights into the Origins of Lignocellulose Decay Capabilities.</title>
        <authorList>
            <person name="Nagy L.G."/>
            <person name="Riley R."/>
            <person name="Tritt A."/>
            <person name="Adam C."/>
            <person name="Daum C."/>
            <person name="Floudas D."/>
            <person name="Sun H."/>
            <person name="Yadav J.S."/>
            <person name="Pangilinan J."/>
            <person name="Larsson K.H."/>
            <person name="Matsuura K."/>
            <person name="Barry K."/>
            <person name="Labutti K."/>
            <person name="Kuo R."/>
            <person name="Ohm R.A."/>
            <person name="Bhattacharya S.S."/>
            <person name="Shirouzu T."/>
            <person name="Yoshinaga Y."/>
            <person name="Martin F.M."/>
            <person name="Grigoriev I.V."/>
            <person name="Hibbett D.S."/>
        </authorList>
    </citation>
    <scope>NUCLEOTIDE SEQUENCE [LARGE SCALE GENOMIC DNA]</scope>
    <source>
        <strain evidence="1 2">CBS 109695</strain>
    </source>
</reference>
<name>A0A165X2F8_9AGAM</name>
<dbReference type="PANTHER" id="PTHR33481">
    <property type="entry name" value="REVERSE TRANSCRIPTASE"/>
    <property type="match status" value="1"/>
</dbReference>
<dbReference type="AlphaFoldDB" id="A0A165X2F8"/>
<evidence type="ECO:0000313" key="1">
    <source>
        <dbReference type="EMBL" id="KZP08134.1"/>
    </source>
</evidence>
<dbReference type="Proteomes" id="UP000076532">
    <property type="component" value="Unassembled WGS sequence"/>
</dbReference>
<dbReference type="STRING" id="436010.A0A165X2F8"/>
<sequence length="513" mass="56232">MATRATAGAIADTAFSRTTINGEEIQVDTNADKAKVLAGTFFPPLPTHELFPPDSQYPDLLPDPPFLTRERIHQSIAKLKPYKAPGPDGIPNNGKPAYDTASAHHPIGLCNTIPKLHAMATADNIIYLAEANDLLPPGRFGGRPGRNTSDVKDAWQKGDVAAALFLDVKSAFPNMMKRIPTAYIKLVEKMLTERWTILKFDNFSSEMIRVCNGATLFAFYNAPLIDAASNPSETSIGFNRDGGGFTWSRLHNLPFELSKIAVMDFPRQCSPPASSALTLHKPNTYLGVFFDPRLSFKLHAEKAVSKATWWTSQLWRISKISGGMPPSRIKQLWNTVAVPAFTYAADVWYTGVHTIPHSKMTRCSKGTTTNLTSVQRKAAKHITGALSLAAADTLKILFRAAACICTLPPTHPLYTITRKAASKYVKTHKSPLHHLFHLTGLRPDLTETITPIRRPHSYQVPHSTHIKDSKENALRAAQLVNDTAAVRVYVNGSGYKGGISASAVLYEGTRVIA</sequence>
<organism evidence="1 2">
    <name type="scientific">Athelia psychrophila</name>
    <dbReference type="NCBI Taxonomy" id="1759441"/>
    <lineage>
        <taxon>Eukaryota</taxon>
        <taxon>Fungi</taxon>
        <taxon>Dikarya</taxon>
        <taxon>Basidiomycota</taxon>
        <taxon>Agaricomycotina</taxon>
        <taxon>Agaricomycetes</taxon>
        <taxon>Agaricomycetidae</taxon>
        <taxon>Atheliales</taxon>
        <taxon>Atheliaceae</taxon>
        <taxon>Athelia</taxon>
    </lineage>
</organism>
<gene>
    <name evidence="1" type="ORF">FIBSPDRAFT_914338</name>
</gene>
<accession>A0A165X2F8</accession>
<evidence type="ECO:0000313" key="2">
    <source>
        <dbReference type="Proteomes" id="UP000076532"/>
    </source>
</evidence>
<dbReference type="OrthoDB" id="412006at2759"/>
<protein>
    <recommendedName>
        <fullName evidence="3">Reverse transcriptase domain-containing protein</fullName>
    </recommendedName>
</protein>
<dbReference type="PANTHER" id="PTHR33481:SF1">
    <property type="entry name" value="ENDONUCLEASE_EXONUCLEASE_PHOSPHATASE DOMAIN-CONTAINING PROTEIN-RELATED"/>
    <property type="match status" value="1"/>
</dbReference>
<keyword evidence="2" id="KW-1185">Reference proteome</keyword>